<dbReference type="EMBL" id="CDQK01000002">
    <property type="protein sequence ID" value="CEP21733.1"/>
    <property type="molecule type" value="Genomic_DNA"/>
</dbReference>
<proteinExistence type="predicted"/>
<accession>A0A0H5C1U5</accession>
<sequence>MSPIETKDLPPLGALCLDYTDDIHRPPGDPLNPLTFEFPLLYETVRDGTVRNVVFGGAFNEALLGNFVDACKELYKRGAIGVITSCGFLAQIQQRINEESPIPVATSSLLQIPMVLNISKGTIAVLTFDSKNLGDLHFSGIRLHEEQRRRIKVFGCRDDGHLKSIIIDGGPYVAEELEKEMVELARDALRQDKTISAFVLECTQMPPTSKAIQISTGKPVYDVVTMINHFYSGLLQSVFMDDVNKQDGLRVRQRSAKEKG</sequence>
<gene>
    <name evidence="1" type="ORF">BN1211_1927</name>
</gene>
<name>A0A0H5C1U5_CYBJN</name>
<dbReference type="Proteomes" id="UP000038830">
    <property type="component" value="Unassembled WGS sequence"/>
</dbReference>
<dbReference type="AlphaFoldDB" id="A0A0H5C1U5"/>
<evidence type="ECO:0000313" key="2">
    <source>
        <dbReference type="Proteomes" id="UP000038830"/>
    </source>
</evidence>
<reference evidence="2" key="1">
    <citation type="journal article" date="2015" name="J. Biotechnol.">
        <title>The structure of the Cyberlindnera jadinii genome and its relation to Candida utilis analyzed by the occurrence of single nucleotide polymorphisms.</title>
        <authorList>
            <person name="Rupp O."/>
            <person name="Brinkrolf K."/>
            <person name="Buerth C."/>
            <person name="Kunigo M."/>
            <person name="Schneider J."/>
            <person name="Jaenicke S."/>
            <person name="Goesmann A."/>
            <person name="Puehler A."/>
            <person name="Jaeger K.-E."/>
            <person name="Ernst J.F."/>
        </authorList>
    </citation>
    <scope>NUCLEOTIDE SEQUENCE [LARGE SCALE GENOMIC DNA]</scope>
    <source>
        <strain evidence="2">ATCC 18201 / CBS 1600 / BCRC 20928 / JCM 3617 / NBRC 0987 / NRRL Y-1542</strain>
    </source>
</reference>
<protein>
    <recommendedName>
        <fullName evidence="3">Aspartate/glutamate racemase family protein</fullName>
    </recommendedName>
</protein>
<evidence type="ECO:0000313" key="1">
    <source>
        <dbReference type="EMBL" id="CEP21733.1"/>
    </source>
</evidence>
<evidence type="ECO:0008006" key="3">
    <source>
        <dbReference type="Google" id="ProtNLM"/>
    </source>
</evidence>
<organism evidence="1 2">
    <name type="scientific">Cyberlindnera jadinii (strain ATCC 18201 / CBS 1600 / BCRC 20928 / JCM 3617 / NBRC 0987 / NRRL Y-1542)</name>
    <name type="common">Torula yeast</name>
    <name type="synonym">Candida utilis</name>
    <dbReference type="NCBI Taxonomy" id="983966"/>
    <lineage>
        <taxon>Eukaryota</taxon>
        <taxon>Fungi</taxon>
        <taxon>Dikarya</taxon>
        <taxon>Ascomycota</taxon>
        <taxon>Saccharomycotina</taxon>
        <taxon>Saccharomycetes</taxon>
        <taxon>Phaffomycetales</taxon>
        <taxon>Phaffomycetaceae</taxon>
        <taxon>Cyberlindnera</taxon>
    </lineage>
</organism>